<dbReference type="Gene3D" id="2.30.30.760">
    <property type="match status" value="1"/>
</dbReference>
<dbReference type="GO" id="GO:0044780">
    <property type="term" value="P:bacterial-type flagellum assembly"/>
    <property type="evidence" value="ECO:0007669"/>
    <property type="project" value="InterPro"/>
</dbReference>
<accession>A0A376L1R4</accession>
<comment type="function">
    <text evidence="1">Involved in the assembly process of the P-ring formation. It may associate with FlgF on the rod constituting a structure essential for the P-ring assembly or may act as a modulator protein for the P-ring assembly.</text>
</comment>
<dbReference type="PANTHER" id="PTHR36307:SF1">
    <property type="entry name" value="FLAGELLA BASAL BODY P-RING FORMATION PROTEIN FLGA"/>
    <property type="match status" value="1"/>
</dbReference>
<keyword evidence="3" id="KW-0282">Flagellum</keyword>
<keyword evidence="3" id="KW-0969">Cilium</keyword>
<dbReference type="Proteomes" id="UP000255460">
    <property type="component" value="Unassembled WGS sequence"/>
</dbReference>
<keyword evidence="3" id="KW-0966">Cell projection</keyword>
<evidence type="ECO:0000313" key="3">
    <source>
        <dbReference type="EMBL" id="STE88210.1"/>
    </source>
</evidence>
<dbReference type="EMBL" id="UFZQ01000001">
    <property type="protein sequence ID" value="STE88210.1"/>
    <property type="molecule type" value="Genomic_DNA"/>
</dbReference>
<dbReference type="InterPro" id="IPR017585">
    <property type="entry name" value="SAF_FlgA"/>
</dbReference>
<evidence type="ECO:0000256" key="1">
    <source>
        <dbReference type="RuleBase" id="RU362063"/>
    </source>
</evidence>
<protein>
    <recommendedName>
        <fullName evidence="1">Flagella basal body P-ring formation protein FlgA</fullName>
    </recommendedName>
</protein>
<dbReference type="AlphaFoldDB" id="A0A376L1R4"/>
<name>A0A376L1R4_ECOLX</name>
<organism evidence="3 4">
    <name type="scientific">Escherichia coli</name>
    <dbReference type="NCBI Taxonomy" id="562"/>
    <lineage>
        <taxon>Bacteria</taxon>
        <taxon>Pseudomonadati</taxon>
        <taxon>Pseudomonadota</taxon>
        <taxon>Gammaproteobacteria</taxon>
        <taxon>Enterobacterales</taxon>
        <taxon>Enterobacteriaceae</taxon>
        <taxon>Escherichia</taxon>
    </lineage>
</organism>
<comment type="subcellular location">
    <subcellularLocation>
        <location evidence="1">Periplasm</location>
    </subcellularLocation>
</comment>
<comment type="similarity">
    <text evidence="1">Belongs to the FlgA family.</text>
</comment>
<keyword evidence="1" id="KW-1005">Bacterial flagellum biogenesis</keyword>
<keyword evidence="1" id="KW-0574">Periplasm</keyword>
<reference evidence="3 4" key="1">
    <citation type="submission" date="2018-06" db="EMBL/GenBank/DDBJ databases">
        <authorList>
            <consortium name="Pathogen Informatics"/>
            <person name="Doyle S."/>
        </authorList>
    </citation>
    <scope>NUCLEOTIDE SEQUENCE [LARGE SCALE GENOMIC DNA]</scope>
    <source>
        <strain evidence="3 4">NCTC10418</strain>
    </source>
</reference>
<proteinExistence type="inferred from homology"/>
<evidence type="ECO:0000259" key="2">
    <source>
        <dbReference type="Pfam" id="PF13144"/>
    </source>
</evidence>
<sequence>MELDDAIGLSSKHALQPGRPITKEELVSPVLVGRDQPVMIVYQSAGITASMPGVALKNGRKGEMVKVRNASSQRVISAMVAESGVVTTVSAE</sequence>
<dbReference type="Pfam" id="PF13144">
    <property type="entry name" value="ChapFlgA"/>
    <property type="match status" value="1"/>
</dbReference>
<feature type="domain" description="Flagella basal body P-ring formation protein FlgA SAF" evidence="2">
    <location>
        <begin position="4"/>
        <end position="87"/>
    </location>
</feature>
<dbReference type="NCBIfam" id="TIGR03170">
    <property type="entry name" value="flgA_cterm"/>
    <property type="match status" value="1"/>
</dbReference>
<dbReference type="PANTHER" id="PTHR36307">
    <property type="entry name" value="FLAGELLA BASAL BODY P-RING FORMATION PROTEIN FLGA"/>
    <property type="match status" value="1"/>
</dbReference>
<dbReference type="GO" id="GO:0042597">
    <property type="term" value="C:periplasmic space"/>
    <property type="evidence" value="ECO:0007669"/>
    <property type="project" value="UniProtKB-SubCell"/>
</dbReference>
<gene>
    <name evidence="3" type="ORF">NCTC10418_05904</name>
</gene>
<evidence type="ECO:0000313" key="4">
    <source>
        <dbReference type="Proteomes" id="UP000255460"/>
    </source>
</evidence>
<dbReference type="InterPro" id="IPR039246">
    <property type="entry name" value="Flagellar_FlgA"/>
</dbReference>